<dbReference type="PATRIC" id="fig|157838.3.peg.1517"/>
<dbReference type="Gene3D" id="3.90.70.10">
    <property type="entry name" value="Cysteine proteinases"/>
    <property type="match status" value="1"/>
</dbReference>
<evidence type="ECO:0000259" key="2">
    <source>
        <dbReference type="Pfam" id="PF13529"/>
    </source>
</evidence>
<evidence type="ECO:0000313" key="3">
    <source>
        <dbReference type="EMBL" id="KQL53238.1"/>
    </source>
</evidence>
<dbReference type="InterPro" id="IPR039564">
    <property type="entry name" value="Peptidase_C39-like"/>
</dbReference>
<protein>
    <recommendedName>
        <fullName evidence="2">Peptidase C39-like domain-containing protein</fullName>
    </recommendedName>
</protein>
<dbReference type="Pfam" id="PF13529">
    <property type="entry name" value="Peptidase_C39_2"/>
    <property type="match status" value="1"/>
</dbReference>
<dbReference type="STRING" id="157838.AN964_06885"/>
<evidence type="ECO:0000256" key="1">
    <source>
        <dbReference type="SAM" id="Phobius"/>
    </source>
</evidence>
<sequence length="254" mass="28841">MVGMKQFISGLLCLFFLIGTGIIVYGIRDSKESESYTHDALVNSDHEQYAVIKIKDAVSINVPSINQHPELDRGCEVTSLAMLLQSAGVQVDKLTLAKEIKKNPTPRTIKNGKIYYGDPNEGFVGNIYTYHKPGYGVYNKPIYELGNKFLPGKLINLTGHSFEDLKIYLSDDRPIWVIINTEYKKLPSAYFQSWYTKNGKIHITYKEHSVLITGYDKKYIYFNDPLTGQKNKAPANSFMEAWVQMGSQAITYEK</sequence>
<keyword evidence="1" id="KW-1133">Transmembrane helix</keyword>
<dbReference type="InterPro" id="IPR039563">
    <property type="entry name" value="Peptidase_C39_single_dom"/>
</dbReference>
<organism evidence="3 4">
    <name type="scientific">Heyndrickxia shackletonii</name>
    <dbReference type="NCBI Taxonomy" id="157838"/>
    <lineage>
        <taxon>Bacteria</taxon>
        <taxon>Bacillati</taxon>
        <taxon>Bacillota</taxon>
        <taxon>Bacilli</taxon>
        <taxon>Bacillales</taxon>
        <taxon>Bacillaceae</taxon>
        <taxon>Heyndrickxia</taxon>
    </lineage>
</organism>
<feature type="domain" description="Peptidase C39-like" evidence="2">
    <location>
        <begin position="60"/>
        <end position="225"/>
    </location>
</feature>
<evidence type="ECO:0000313" key="4">
    <source>
        <dbReference type="Proteomes" id="UP000051888"/>
    </source>
</evidence>
<dbReference type="InterPro" id="IPR016997">
    <property type="entry name" value="UCP032442"/>
</dbReference>
<dbReference type="PIRSF" id="PIRSF032442">
    <property type="entry name" value="UCP032442"/>
    <property type="match status" value="1"/>
</dbReference>
<accession>A0A0Q3TGX4</accession>
<dbReference type="Proteomes" id="UP000051888">
    <property type="component" value="Unassembled WGS sequence"/>
</dbReference>
<dbReference type="PANTHER" id="PTHR37806:SF1">
    <property type="entry name" value="PEPTIDASE C39-LIKE DOMAIN-CONTAINING PROTEIN"/>
    <property type="match status" value="1"/>
</dbReference>
<reference evidence="3 4" key="1">
    <citation type="submission" date="2015-09" db="EMBL/GenBank/DDBJ databases">
        <title>Genome sequencing project for genomic taxonomy and phylogenomics of Bacillus-like bacteria.</title>
        <authorList>
            <person name="Liu B."/>
            <person name="Wang J."/>
            <person name="Zhu Y."/>
            <person name="Liu G."/>
            <person name="Chen Q."/>
            <person name="Chen Z."/>
            <person name="Lan J."/>
            <person name="Che J."/>
            <person name="Ge C."/>
            <person name="Shi H."/>
            <person name="Pan Z."/>
            <person name="Liu X."/>
        </authorList>
    </citation>
    <scope>NUCLEOTIDE SEQUENCE [LARGE SCALE GENOMIC DNA]</scope>
    <source>
        <strain evidence="3 4">LMG 18435</strain>
    </source>
</reference>
<keyword evidence="4" id="KW-1185">Reference proteome</keyword>
<keyword evidence="1" id="KW-0812">Transmembrane</keyword>
<feature type="transmembrane region" description="Helical" evidence="1">
    <location>
        <begin position="7"/>
        <end position="27"/>
    </location>
</feature>
<comment type="caution">
    <text evidence="3">The sequence shown here is derived from an EMBL/GenBank/DDBJ whole genome shotgun (WGS) entry which is preliminary data.</text>
</comment>
<dbReference type="CDD" id="cd02549">
    <property type="entry name" value="Peptidase_C39A"/>
    <property type="match status" value="1"/>
</dbReference>
<dbReference type="PANTHER" id="PTHR37806">
    <property type="entry name" value="LMO0724 PROTEIN"/>
    <property type="match status" value="1"/>
</dbReference>
<dbReference type="AlphaFoldDB" id="A0A0Q3TGX4"/>
<name>A0A0Q3TGX4_9BACI</name>
<gene>
    <name evidence="3" type="ORF">AN964_06885</name>
</gene>
<keyword evidence="1" id="KW-0472">Membrane</keyword>
<dbReference type="EMBL" id="LJJC01000004">
    <property type="protein sequence ID" value="KQL53238.1"/>
    <property type="molecule type" value="Genomic_DNA"/>
</dbReference>
<proteinExistence type="predicted"/>